<proteinExistence type="predicted"/>
<evidence type="ECO:0000313" key="2">
    <source>
        <dbReference type="EMBL" id="QLG60226.1"/>
    </source>
</evidence>
<accession>A0A7D5L7S1</accession>
<keyword evidence="3" id="KW-1185">Reference proteome</keyword>
<dbReference type="EMBL" id="CP058579">
    <property type="protein sequence ID" value="QLG60226.1"/>
    <property type="molecule type" value="Genomic_DNA"/>
</dbReference>
<protein>
    <submittedName>
        <fullName evidence="2">Uncharacterized protein</fullName>
    </submittedName>
</protein>
<feature type="region of interest" description="Disordered" evidence="1">
    <location>
        <begin position="88"/>
        <end position="122"/>
    </location>
</feature>
<evidence type="ECO:0000313" key="3">
    <source>
        <dbReference type="Proteomes" id="UP000509626"/>
    </source>
</evidence>
<feature type="compositionally biased region" description="Basic and acidic residues" evidence="1">
    <location>
        <begin position="113"/>
        <end position="122"/>
    </location>
</feature>
<feature type="compositionally biased region" description="Basic and acidic residues" evidence="1">
    <location>
        <begin position="88"/>
        <end position="105"/>
    </location>
</feature>
<evidence type="ECO:0000256" key="1">
    <source>
        <dbReference type="SAM" id="MobiDB-lite"/>
    </source>
</evidence>
<dbReference type="AlphaFoldDB" id="A0A7D5L7S1"/>
<organism evidence="2 3">
    <name type="scientific">Halorarum salinum</name>
    <dbReference type="NCBI Taxonomy" id="2743089"/>
    <lineage>
        <taxon>Archaea</taxon>
        <taxon>Methanobacteriati</taxon>
        <taxon>Methanobacteriota</taxon>
        <taxon>Stenosarchaea group</taxon>
        <taxon>Halobacteria</taxon>
        <taxon>Halobacteriales</taxon>
        <taxon>Haloferacaceae</taxon>
        <taxon>Halorarum</taxon>
    </lineage>
</organism>
<sequence length="122" mass="13168">MKDAVLNAVDDSSPLLGGYLLERRGSDARRDGVVHEHVDGSPAVAHRSHGRVDRVAIGHVVADDERVAARLADAVGGFRRTVFVGTIGDHDAGPFSSERDGRRSADFGGTPRHQHDALRRVR</sequence>
<name>A0A7D5L7S1_9EURY</name>
<dbReference type="KEGG" id="halu:HUG12_00055"/>
<reference evidence="2 3" key="1">
    <citation type="submission" date="2020-06" db="EMBL/GenBank/DDBJ databases">
        <title>NJ-3-1, isolated from saline soil.</title>
        <authorList>
            <person name="Cui H.L."/>
            <person name="Shi X."/>
        </authorList>
    </citation>
    <scope>NUCLEOTIDE SEQUENCE [LARGE SCALE GENOMIC DNA]</scope>
    <source>
        <strain evidence="2 3">NJ-3-1</strain>
    </source>
</reference>
<dbReference type="Proteomes" id="UP000509626">
    <property type="component" value="Chromosome"/>
</dbReference>
<gene>
    <name evidence="2" type="ORF">HUG12_00055</name>
</gene>